<keyword evidence="5" id="KW-0479">Metal-binding</keyword>
<evidence type="ECO:0000256" key="9">
    <source>
        <dbReference type="ARBA" id="ARBA00022842"/>
    </source>
</evidence>
<evidence type="ECO:0000256" key="5">
    <source>
        <dbReference type="ARBA" id="ARBA00022723"/>
    </source>
</evidence>
<proteinExistence type="predicted"/>
<evidence type="ECO:0000313" key="12">
    <source>
        <dbReference type="EMBL" id="NML42281.1"/>
    </source>
</evidence>
<keyword evidence="1" id="KW-0963">Cytoplasm</keyword>
<feature type="domain" description="Aminoglycoside phosphotransferase" evidence="11">
    <location>
        <begin position="37"/>
        <end position="261"/>
    </location>
</feature>
<keyword evidence="7" id="KW-0418">Kinase</keyword>
<evidence type="ECO:0000256" key="4">
    <source>
        <dbReference type="ARBA" id="ARBA00022679"/>
    </source>
</evidence>
<keyword evidence="9" id="KW-0460">Magnesium</keyword>
<dbReference type="PANTHER" id="PTHR39573">
    <property type="entry name" value="STRESS RESPONSE KINASE A"/>
    <property type="match status" value="1"/>
</dbReference>
<evidence type="ECO:0000256" key="10">
    <source>
        <dbReference type="ARBA" id="ARBA00023016"/>
    </source>
</evidence>
<sequence length="317" mass="34789">MQTAHTILAGEAIAQALRGQPALGEIESCALLRRGFNEVYELRSSTGRYVARLAALRARGPSNVAWELAFLAHLESCGASVAGGVAGPIRLALPEGQRDLAVFRHVEGSWPESEEDYALTGEELGRIHAAGASLDGPPSRYTIDLEHLVTHPLQWLGESPTMDAALVDDFHALAQEVRKRIGDARGLEHVTCHGDCHGGNNYIAAQRATFFDFDDAGPGWLAYDLAVLLWGQVPRRADPALEAEAAGKFKQFLAGYRRVRPVADADLAAVPAMMVARHIWLLGEYASRRHHWGTQAIPTVWLRKQVPLMRSWLELRL</sequence>
<name>A0A848GXY9_9BURK</name>
<keyword evidence="8" id="KW-0067">ATP-binding</keyword>
<dbReference type="SUPFAM" id="SSF56112">
    <property type="entry name" value="Protein kinase-like (PK-like)"/>
    <property type="match status" value="1"/>
</dbReference>
<organism evidence="12 13">
    <name type="scientific">Ramlibacter agri</name>
    <dbReference type="NCBI Taxonomy" id="2728837"/>
    <lineage>
        <taxon>Bacteria</taxon>
        <taxon>Pseudomonadati</taxon>
        <taxon>Pseudomonadota</taxon>
        <taxon>Betaproteobacteria</taxon>
        <taxon>Burkholderiales</taxon>
        <taxon>Comamonadaceae</taxon>
        <taxon>Ramlibacter</taxon>
    </lineage>
</organism>
<dbReference type="PANTHER" id="PTHR39573:SF1">
    <property type="entry name" value="STRESS RESPONSE KINASE A"/>
    <property type="match status" value="1"/>
</dbReference>
<evidence type="ECO:0000256" key="2">
    <source>
        <dbReference type="ARBA" id="ARBA00022527"/>
    </source>
</evidence>
<keyword evidence="6" id="KW-0547">Nucleotide-binding</keyword>
<dbReference type="InterPro" id="IPR002575">
    <property type="entry name" value="Aminoglycoside_PTrfase"/>
</dbReference>
<dbReference type="RefSeq" id="WP_169416500.1">
    <property type="nucleotide sequence ID" value="NZ_JABBFX010000001.1"/>
</dbReference>
<keyword evidence="3" id="KW-0597">Phosphoprotein</keyword>
<protein>
    <submittedName>
        <fullName evidence="12">Phosphotransferase</fullName>
    </submittedName>
</protein>
<dbReference type="InterPro" id="IPR032882">
    <property type="entry name" value="SrkA/RdoA"/>
</dbReference>
<keyword evidence="10" id="KW-0346">Stress response</keyword>
<accession>A0A848GXY9</accession>
<comment type="caution">
    <text evidence="12">The sequence shown here is derived from an EMBL/GenBank/DDBJ whole genome shotgun (WGS) entry which is preliminary data.</text>
</comment>
<keyword evidence="4 12" id="KW-0808">Transferase</keyword>
<gene>
    <name evidence="12" type="ORF">HHL11_00875</name>
</gene>
<dbReference type="Gene3D" id="3.90.1200.10">
    <property type="match status" value="1"/>
</dbReference>
<evidence type="ECO:0000256" key="7">
    <source>
        <dbReference type="ARBA" id="ARBA00022777"/>
    </source>
</evidence>
<evidence type="ECO:0000259" key="11">
    <source>
        <dbReference type="Pfam" id="PF01636"/>
    </source>
</evidence>
<dbReference type="AlphaFoldDB" id="A0A848GXY9"/>
<dbReference type="InterPro" id="IPR011009">
    <property type="entry name" value="Kinase-like_dom_sf"/>
</dbReference>
<evidence type="ECO:0000313" key="13">
    <source>
        <dbReference type="Proteomes" id="UP000541185"/>
    </source>
</evidence>
<evidence type="ECO:0000256" key="6">
    <source>
        <dbReference type="ARBA" id="ARBA00022741"/>
    </source>
</evidence>
<dbReference type="GO" id="GO:0046872">
    <property type="term" value="F:metal ion binding"/>
    <property type="evidence" value="ECO:0007669"/>
    <property type="project" value="UniProtKB-KW"/>
</dbReference>
<dbReference type="Pfam" id="PF01636">
    <property type="entry name" value="APH"/>
    <property type="match status" value="1"/>
</dbReference>
<dbReference type="GO" id="GO:0005737">
    <property type="term" value="C:cytoplasm"/>
    <property type="evidence" value="ECO:0007669"/>
    <property type="project" value="TreeGrafter"/>
</dbReference>
<keyword evidence="13" id="KW-1185">Reference proteome</keyword>
<evidence type="ECO:0000256" key="3">
    <source>
        <dbReference type="ARBA" id="ARBA00022553"/>
    </source>
</evidence>
<dbReference type="GO" id="GO:0004674">
    <property type="term" value="F:protein serine/threonine kinase activity"/>
    <property type="evidence" value="ECO:0007669"/>
    <property type="project" value="UniProtKB-KW"/>
</dbReference>
<keyword evidence="2" id="KW-0723">Serine/threonine-protein kinase</keyword>
<reference evidence="12 13" key="1">
    <citation type="submission" date="2020-04" db="EMBL/GenBank/DDBJ databases">
        <title>Ramlibacter sp. G-1-2-2 isolated from soil.</title>
        <authorList>
            <person name="Dahal R.H."/>
        </authorList>
    </citation>
    <scope>NUCLEOTIDE SEQUENCE [LARGE SCALE GENOMIC DNA]</scope>
    <source>
        <strain evidence="12 13">G-1-2-2</strain>
    </source>
</reference>
<dbReference type="EMBL" id="JABBFX010000001">
    <property type="protein sequence ID" value="NML42281.1"/>
    <property type="molecule type" value="Genomic_DNA"/>
</dbReference>
<evidence type="ECO:0000256" key="1">
    <source>
        <dbReference type="ARBA" id="ARBA00022490"/>
    </source>
</evidence>
<evidence type="ECO:0000256" key="8">
    <source>
        <dbReference type="ARBA" id="ARBA00022840"/>
    </source>
</evidence>
<dbReference type="GO" id="GO:0005524">
    <property type="term" value="F:ATP binding"/>
    <property type="evidence" value="ECO:0007669"/>
    <property type="project" value="UniProtKB-KW"/>
</dbReference>
<dbReference type="Proteomes" id="UP000541185">
    <property type="component" value="Unassembled WGS sequence"/>
</dbReference>